<dbReference type="Proteomes" id="UP000024284">
    <property type="component" value="Unassembled WGS sequence"/>
</dbReference>
<gene>
    <name evidence="2" type="ORF">BV98_000770</name>
</gene>
<keyword evidence="1" id="KW-0812">Transmembrane</keyword>
<feature type="transmembrane region" description="Helical" evidence="1">
    <location>
        <begin position="12"/>
        <end position="31"/>
    </location>
</feature>
<protein>
    <submittedName>
        <fullName evidence="2">Uncharacterized protein</fullName>
    </submittedName>
</protein>
<keyword evidence="3" id="KW-1185">Reference proteome</keyword>
<evidence type="ECO:0000313" key="3">
    <source>
        <dbReference type="Proteomes" id="UP000024284"/>
    </source>
</evidence>
<accession>A0A086PDV5</accession>
<organism evidence="2 3">
    <name type="scientific">Sphingobium herbicidovorans (strain ATCC 700291 / DSM 11019 / CCUG 56400 / KCTC 2939 / LMG 18315 / NBRC 16415 / MH)</name>
    <name type="common">Sphingomonas herbicidovorans</name>
    <dbReference type="NCBI Taxonomy" id="1219045"/>
    <lineage>
        <taxon>Bacteria</taxon>
        <taxon>Pseudomonadati</taxon>
        <taxon>Pseudomonadota</taxon>
        <taxon>Alphaproteobacteria</taxon>
        <taxon>Sphingomonadales</taxon>
        <taxon>Sphingomonadaceae</taxon>
        <taxon>Sphingobium</taxon>
    </lineage>
</organism>
<dbReference type="EMBL" id="JFZA02000003">
    <property type="protein sequence ID" value="KFG91573.1"/>
    <property type="molecule type" value="Genomic_DNA"/>
</dbReference>
<name>A0A086PDV5_SPHHM</name>
<comment type="caution">
    <text evidence="2">The sequence shown here is derived from an EMBL/GenBank/DDBJ whole genome shotgun (WGS) entry which is preliminary data.</text>
</comment>
<keyword evidence="1" id="KW-0472">Membrane</keyword>
<evidence type="ECO:0000313" key="2">
    <source>
        <dbReference type="EMBL" id="KFG91573.1"/>
    </source>
</evidence>
<evidence type="ECO:0000256" key="1">
    <source>
        <dbReference type="SAM" id="Phobius"/>
    </source>
</evidence>
<reference evidence="2" key="1">
    <citation type="submission" date="2014-08" db="EMBL/GenBank/DDBJ databases">
        <title>Draft genome sequences of Sphingobium herbicidovorans.</title>
        <authorList>
            <person name="Gan H.M."/>
            <person name="Gan H.Y."/>
            <person name="Savka M.A."/>
        </authorList>
    </citation>
    <scope>NUCLEOTIDE SEQUENCE [LARGE SCALE GENOMIC DNA]</scope>
    <source>
        <strain evidence="2">NBRC 16415</strain>
    </source>
</reference>
<dbReference type="AlphaFoldDB" id="A0A086PDV5"/>
<sequence length="123" mass="14009">MCYHEFAEQPIAFGTAIADIAAALGMTVALLNDLTVERRWQPLQNLRQQMRVIGKVGQAEIESALVGRDFYTRDDLRLFPAALVLTIRYRGLDDDCRILANGFQRREKPQSSFKRGAKECVHR</sequence>
<proteinExistence type="predicted"/>
<keyword evidence="1" id="KW-1133">Transmembrane helix</keyword>